<reference evidence="5 6" key="1">
    <citation type="submission" date="2020-02" db="EMBL/GenBank/DDBJ databases">
        <authorList>
            <person name="Li G."/>
        </authorList>
    </citation>
    <scope>NUCLEOTIDE SEQUENCE [LARGE SCALE GENOMIC DNA]</scope>
    <source>
        <strain evidence="5 6">DSM 102029</strain>
    </source>
</reference>
<feature type="chain" id="PRO_5026689456" evidence="4">
    <location>
        <begin position="22"/>
        <end position="496"/>
    </location>
</feature>
<evidence type="ECO:0000313" key="6">
    <source>
        <dbReference type="Proteomes" id="UP000464751"/>
    </source>
</evidence>
<evidence type="ECO:0000313" key="5">
    <source>
        <dbReference type="EMBL" id="QIB34662.1"/>
    </source>
</evidence>
<feature type="compositionally biased region" description="Polar residues" evidence="3">
    <location>
        <begin position="460"/>
        <end position="470"/>
    </location>
</feature>
<keyword evidence="1" id="KW-0677">Repeat</keyword>
<evidence type="ECO:0000256" key="2">
    <source>
        <dbReference type="ARBA" id="ARBA00023043"/>
    </source>
</evidence>
<dbReference type="InterPro" id="IPR036770">
    <property type="entry name" value="Ankyrin_rpt-contain_sf"/>
</dbReference>
<protein>
    <submittedName>
        <fullName evidence="5">Ankyrin repeat domain-containing protein</fullName>
    </submittedName>
</protein>
<feature type="signal peptide" evidence="4">
    <location>
        <begin position="1"/>
        <end position="21"/>
    </location>
</feature>
<dbReference type="SUPFAM" id="SSF48403">
    <property type="entry name" value="Ankyrin repeat"/>
    <property type="match status" value="1"/>
</dbReference>
<feature type="compositionally biased region" description="Polar residues" evidence="3">
    <location>
        <begin position="482"/>
        <end position="496"/>
    </location>
</feature>
<keyword evidence="4" id="KW-0732">Signal</keyword>
<evidence type="ECO:0000256" key="4">
    <source>
        <dbReference type="SAM" id="SignalP"/>
    </source>
</evidence>
<keyword evidence="6" id="KW-1185">Reference proteome</keyword>
<evidence type="ECO:0000256" key="1">
    <source>
        <dbReference type="ARBA" id="ARBA00022737"/>
    </source>
</evidence>
<keyword evidence="2" id="KW-0040">ANK repeat</keyword>
<sequence>MRRTLFALAMLSAMPGTCARADDTPRPELIAIQLAIRGHDETALATFARRGLRVTDLGPSGPELVALAARMGTPETLRLLHHMGGEIDREDAQGYTPIMRALEERRIDNALALKDLGARLDVVAEDGLSPAALAKMAGLSGFGEGPALAAAPMPPVAANRLLLLASEFGDIEAVDRAIAQGGATDARAANGWSAVMLAALGGHAAVVERLARDIADPSQKARTAVTDAGKMDAIKAALVGEGGGDTGRVAATLKALQASVLQRELTDDERQRYRQIARNIGYDPRFIDAHFPGADPPPSLPALEYDLPFSIASDREGWMKAQKVLRDAGLYRGAIDGAPGEETLAALLAYVAPLEKLLADRGEQAARRGTGQTSEENAGPGYAETLLAIGEVNGPLPAGYMRNKALDSFAGAFYYAYRFPGDDYLEAALLQTIDVTRVRRMLRVPFLDRTLTVTRERDSTTLSITENGTPSGPPSKEFQKLRITQKNQPIQPSAVP</sequence>
<dbReference type="KEGG" id="apra:G3A50_13775"/>
<dbReference type="EMBL" id="CP048630">
    <property type="protein sequence ID" value="QIB34662.1"/>
    <property type="molecule type" value="Genomic_DNA"/>
</dbReference>
<name>A0A6P1YNM7_9HYPH</name>
<dbReference type="AlphaFoldDB" id="A0A6P1YNM7"/>
<dbReference type="SMART" id="SM00248">
    <property type="entry name" value="ANK"/>
    <property type="match status" value="3"/>
</dbReference>
<dbReference type="RefSeq" id="WP_163075805.1">
    <property type="nucleotide sequence ID" value="NZ_CP048630.1"/>
</dbReference>
<gene>
    <name evidence="5" type="ORF">G3A50_13775</name>
</gene>
<dbReference type="Gene3D" id="1.25.40.20">
    <property type="entry name" value="Ankyrin repeat-containing domain"/>
    <property type="match status" value="2"/>
</dbReference>
<dbReference type="InterPro" id="IPR050776">
    <property type="entry name" value="Ank_Repeat/CDKN_Inhibitor"/>
</dbReference>
<dbReference type="Proteomes" id="UP000464751">
    <property type="component" value="Chromosome"/>
</dbReference>
<organism evidence="5 6">
    <name type="scientific">Ancylobacter pratisalsi</name>
    <dbReference type="NCBI Taxonomy" id="1745854"/>
    <lineage>
        <taxon>Bacteria</taxon>
        <taxon>Pseudomonadati</taxon>
        <taxon>Pseudomonadota</taxon>
        <taxon>Alphaproteobacteria</taxon>
        <taxon>Hyphomicrobiales</taxon>
        <taxon>Xanthobacteraceae</taxon>
        <taxon>Ancylobacter</taxon>
    </lineage>
</organism>
<feature type="region of interest" description="Disordered" evidence="3">
    <location>
        <begin position="458"/>
        <end position="496"/>
    </location>
</feature>
<proteinExistence type="predicted"/>
<accession>A0A6P1YNM7</accession>
<dbReference type="PANTHER" id="PTHR24201">
    <property type="entry name" value="ANK_REP_REGION DOMAIN-CONTAINING PROTEIN"/>
    <property type="match status" value="1"/>
</dbReference>
<dbReference type="InterPro" id="IPR002110">
    <property type="entry name" value="Ankyrin_rpt"/>
</dbReference>
<evidence type="ECO:0000256" key="3">
    <source>
        <dbReference type="SAM" id="MobiDB-lite"/>
    </source>
</evidence>
<dbReference type="PANTHER" id="PTHR24201:SF14">
    <property type="entry name" value="CYCLIN-DEPENDENT KINASE 4 INHIBITOR C-LIKE"/>
    <property type="match status" value="1"/>
</dbReference>